<dbReference type="InterPro" id="IPR011330">
    <property type="entry name" value="Glyco_hydro/deAcase_b/a-brl"/>
</dbReference>
<organism evidence="9 10">
    <name type="scientific">Hondaea fermentalgiana</name>
    <dbReference type="NCBI Taxonomy" id="2315210"/>
    <lineage>
        <taxon>Eukaryota</taxon>
        <taxon>Sar</taxon>
        <taxon>Stramenopiles</taxon>
        <taxon>Bigyra</taxon>
        <taxon>Labyrinthulomycetes</taxon>
        <taxon>Thraustochytrida</taxon>
        <taxon>Thraustochytriidae</taxon>
        <taxon>Hondaea</taxon>
    </lineage>
</organism>
<comment type="similarity">
    <text evidence="1 7">Belongs to the glycosyl hydrolase 38 family.</text>
</comment>
<dbReference type="PANTHER" id="PTHR11607">
    <property type="entry name" value="ALPHA-MANNOSIDASE"/>
    <property type="match status" value="1"/>
</dbReference>
<comment type="cofactor">
    <cofactor evidence="7">
        <name>Zn(2+)</name>
        <dbReference type="ChEBI" id="CHEBI:29105"/>
    </cofactor>
    <text evidence="7">Binds 1 zinc ion per subunit.</text>
</comment>
<dbReference type="GO" id="GO:0046872">
    <property type="term" value="F:metal ion binding"/>
    <property type="evidence" value="ECO:0007669"/>
    <property type="project" value="UniProtKB-KW"/>
</dbReference>
<proteinExistence type="inferred from homology"/>
<dbReference type="InterPro" id="IPR027291">
    <property type="entry name" value="Glyco_hydro_38_N_sf"/>
</dbReference>
<accession>A0A2R5GP04</accession>
<dbReference type="Pfam" id="PF07748">
    <property type="entry name" value="Glyco_hydro_38C"/>
    <property type="match status" value="1"/>
</dbReference>
<dbReference type="Gene3D" id="2.60.40.1360">
    <property type="match status" value="1"/>
</dbReference>
<dbReference type="SUPFAM" id="SSF88713">
    <property type="entry name" value="Glycoside hydrolase/deacetylase"/>
    <property type="match status" value="1"/>
</dbReference>
<dbReference type="InterPro" id="IPR050843">
    <property type="entry name" value="Glycosyl_Hydrlase_38"/>
</dbReference>
<evidence type="ECO:0000313" key="9">
    <source>
        <dbReference type="EMBL" id="GBG31498.1"/>
    </source>
</evidence>
<dbReference type="SUPFAM" id="SSF74650">
    <property type="entry name" value="Galactose mutarotase-like"/>
    <property type="match status" value="1"/>
</dbReference>
<evidence type="ECO:0000256" key="6">
    <source>
        <dbReference type="ARBA" id="ARBA00023295"/>
    </source>
</evidence>
<dbReference type="InterPro" id="IPR037094">
    <property type="entry name" value="Glyco_hydro_38_cen_sf"/>
</dbReference>
<dbReference type="GO" id="GO:0006013">
    <property type="term" value="P:mannose metabolic process"/>
    <property type="evidence" value="ECO:0007669"/>
    <property type="project" value="InterPro"/>
</dbReference>
<keyword evidence="3 7" id="KW-0378">Hydrolase</keyword>
<dbReference type="OrthoDB" id="2016903at2759"/>
<evidence type="ECO:0000256" key="3">
    <source>
        <dbReference type="ARBA" id="ARBA00022801"/>
    </source>
</evidence>
<name>A0A2R5GP04_9STRA</name>
<dbReference type="InParanoid" id="A0A2R5GP04"/>
<dbReference type="InterPro" id="IPR028995">
    <property type="entry name" value="Glyco_hydro_57/38_cen_sf"/>
</dbReference>
<dbReference type="FunFam" id="1.20.1270.50:FF:000002">
    <property type="entry name" value="Alpha-mannosidase"/>
    <property type="match status" value="1"/>
</dbReference>
<dbReference type="Gene3D" id="1.20.1270.50">
    <property type="entry name" value="Glycoside hydrolase family 38, central domain"/>
    <property type="match status" value="2"/>
</dbReference>
<dbReference type="Gene3D" id="2.70.98.30">
    <property type="entry name" value="Golgi alpha-mannosidase II, domain 4"/>
    <property type="match status" value="1"/>
</dbReference>
<dbReference type="InterPro" id="IPR011013">
    <property type="entry name" value="Gal_mutarotase_sf_dom"/>
</dbReference>
<sequence length="1068" mass="119301">MMQLRPLLLLFLCSLIASPVVARAGGGQEPSTSDDHDDKIQVHVISHTHDDTGWLLTVDQYFEEEVRYILNTVVDNLERNPARKFNYVEMAFFSRWWDEQTPVRRDAVRRLVKEKRLQFLNGGWCMHDEAGPLALEMIDQTTRGHQFILAEFGPHAAPSVTWQVDPFGHTNTQAWLLAAEAGMPAMFWARMNFEDRELRKTERELEYIWRGSKSNGANTQILGGELWGSKGSGLYGCPFTFEEYHQAAAMVANKARHDYNMDDWVERAVAVALEQAKNFKTKNILWACGFDFAYKNAATWYESLDKLMAFVNADGRINMFYSTPADYVQALSEDKNATWNVREDDLMPLHEHPHVYWTGYFSSRVALKRLLRKSSSLLQTARQLAFAASLRHVPVSQPRHGPRVGTSWTDAFEAAVAVAMHHDGISGTAKQAVADDYAQRIAEGRDELDRGMVSSLRILTNVSGLEVCPALNVSLCATTAGVEHQNFTLVAWNPLSSAQPNHIFAVPVRIHSGDYVATAVASGTHLPTQLIPLDDATKKLPELYLNEYGLSASEAQDMRTQLRNQATHVLHIQADIPPMQATVIKVIHTANTVSETSQPVGVRVQSQEWPWDKPLRVETDMFRLDFDRNTQALRHITNKDSGVEADFTLDWGYYESAAGPCAETGCAKGAVSGAYLFRPESSTLHSLRGAKDDRDTDNGTRPSRIKTQVVRGDLVTEVRQEISPWVTHVIRLRQGAPYIEVEYNVGPIPIDDKKGKEVVIRYSSDLRSESAFATDSNGLELQPRIRNRLPSSYPEPRMVEDEPVAGNYYPVNSMISLTEPERAQLTVITDSTQGGSSLSDGQVELMVHRRVLHDDNKGVVEPLNETMCGCNGAEDATCYCAGLAIRGVHRVVFDTPFNANATRRVAADRLHFAPEAFFSKDVQSDGAVRDGSPVLSSDIPPSIRVLSVIDNYEQTLGANTVLVRLQHIYSVDEHDELSKPVTVQLRSLFPGRQVLDAHETSLTGNMRVEDKPSFHWQIANDSSHTPPRQPLNRDSSELDVEIGPMQIRTFAIKLQPLAAHSSRPAAVQ</sequence>
<dbReference type="GO" id="GO:0004559">
    <property type="term" value="F:alpha-mannosidase activity"/>
    <property type="evidence" value="ECO:0007669"/>
    <property type="project" value="InterPro"/>
</dbReference>
<keyword evidence="7" id="KW-0732">Signal</keyword>
<dbReference type="Gene3D" id="3.20.110.10">
    <property type="entry name" value="Glycoside hydrolase 38, N terminal domain"/>
    <property type="match status" value="1"/>
</dbReference>
<dbReference type="GO" id="GO:0030246">
    <property type="term" value="F:carbohydrate binding"/>
    <property type="evidence" value="ECO:0007669"/>
    <property type="project" value="InterPro"/>
</dbReference>
<dbReference type="Gene3D" id="2.60.40.1180">
    <property type="entry name" value="Golgi alpha-mannosidase II"/>
    <property type="match status" value="1"/>
</dbReference>
<evidence type="ECO:0000256" key="5">
    <source>
        <dbReference type="ARBA" id="ARBA00023157"/>
    </source>
</evidence>
<dbReference type="AlphaFoldDB" id="A0A2R5GP04"/>
<protein>
    <recommendedName>
        <fullName evidence="7">Alpha-mannosidase</fullName>
        <ecNumber evidence="7">3.2.1.-</ecNumber>
    </recommendedName>
</protein>
<dbReference type="Pfam" id="PF01074">
    <property type="entry name" value="Glyco_hydro_38N"/>
    <property type="match status" value="1"/>
</dbReference>
<dbReference type="Proteomes" id="UP000241890">
    <property type="component" value="Unassembled WGS sequence"/>
</dbReference>
<feature type="domain" description="Glycoside hydrolase family 38 central" evidence="8">
    <location>
        <begin position="355"/>
        <end position="441"/>
    </location>
</feature>
<dbReference type="EMBL" id="BEYU01000099">
    <property type="protein sequence ID" value="GBG31498.1"/>
    <property type="molecule type" value="Genomic_DNA"/>
</dbReference>
<keyword evidence="2 7" id="KW-0479">Metal-binding</keyword>
<evidence type="ECO:0000256" key="2">
    <source>
        <dbReference type="ARBA" id="ARBA00022723"/>
    </source>
</evidence>
<keyword evidence="4 7" id="KW-0862">Zinc</keyword>
<feature type="signal peptide" evidence="7">
    <location>
        <begin position="1"/>
        <end position="22"/>
    </location>
</feature>
<evidence type="ECO:0000256" key="7">
    <source>
        <dbReference type="RuleBase" id="RU361199"/>
    </source>
</evidence>
<reference evidence="9 10" key="1">
    <citation type="submission" date="2017-12" db="EMBL/GenBank/DDBJ databases">
        <title>Sequencing, de novo assembly and annotation of complete genome of a new Thraustochytrid species, strain FCC1311.</title>
        <authorList>
            <person name="Sedici K."/>
            <person name="Godart F."/>
            <person name="Aiese Cigliano R."/>
            <person name="Sanseverino W."/>
            <person name="Barakat M."/>
            <person name="Ortet P."/>
            <person name="Marechal E."/>
            <person name="Cagnac O."/>
            <person name="Amato A."/>
        </authorList>
    </citation>
    <scope>NUCLEOTIDE SEQUENCE [LARGE SCALE GENOMIC DNA]</scope>
</reference>
<dbReference type="InterPro" id="IPR000602">
    <property type="entry name" value="Glyco_hydro_38_N"/>
</dbReference>
<dbReference type="PANTHER" id="PTHR11607:SF3">
    <property type="entry name" value="LYSOSOMAL ALPHA-MANNOSIDASE"/>
    <property type="match status" value="1"/>
</dbReference>
<dbReference type="SUPFAM" id="SSF88688">
    <property type="entry name" value="Families 57/38 glycoside transferase middle domain"/>
    <property type="match status" value="1"/>
</dbReference>
<evidence type="ECO:0000313" key="10">
    <source>
        <dbReference type="Proteomes" id="UP000241890"/>
    </source>
</evidence>
<dbReference type="Pfam" id="PF09261">
    <property type="entry name" value="Alpha-mann_mid"/>
    <property type="match status" value="1"/>
</dbReference>
<evidence type="ECO:0000256" key="4">
    <source>
        <dbReference type="ARBA" id="ARBA00022833"/>
    </source>
</evidence>
<evidence type="ECO:0000259" key="8">
    <source>
        <dbReference type="SMART" id="SM00872"/>
    </source>
</evidence>
<comment type="caution">
    <text evidence="9">The sequence shown here is derived from an EMBL/GenBank/DDBJ whole genome shotgun (WGS) entry which is preliminary data.</text>
</comment>
<evidence type="ECO:0000256" key="1">
    <source>
        <dbReference type="ARBA" id="ARBA00009792"/>
    </source>
</evidence>
<dbReference type="InterPro" id="IPR011682">
    <property type="entry name" value="Glyco_hydro_38_C"/>
</dbReference>
<keyword evidence="10" id="KW-1185">Reference proteome</keyword>
<dbReference type="GO" id="GO:0005764">
    <property type="term" value="C:lysosome"/>
    <property type="evidence" value="ECO:0007669"/>
    <property type="project" value="TreeGrafter"/>
</dbReference>
<dbReference type="EC" id="3.2.1.-" evidence="7"/>
<dbReference type="InterPro" id="IPR015341">
    <property type="entry name" value="Glyco_hydro_38_cen"/>
</dbReference>
<feature type="chain" id="PRO_5017853986" description="Alpha-mannosidase" evidence="7">
    <location>
        <begin position="23"/>
        <end position="1068"/>
    </location>
</feature>
<keyword evidence="5" id="KW-1015">Disulfide bond</keyword>
<dbReference type="InterPro" id="IPR013780">
    <property type="entry name" value="Glyco_hydro_b"/>
</dbReference>
<gene>
    <name evidence="9" type="ORF">FCC1311_077222</name>
</gene>
<dbReference type="SMART" id="SM00872">
    <property type="entry name" value="Alpha-mann_mid"/>
    <property type="match status" value="1"/>
</dbReference>
<keyword evidence="6 7" id="KW-0326">Glycosidase</keyword>